<evidence type="ECO:0000256" key="1">
    <source>
        <dbReference type="ARBA" id="ARBA00023015"/>
    </source>
</evidence>
<dbReference type="InterPro" id="IPR001647">
    <property type="entry name" value="HTH_TetR"/>
</dbReference>
<dbReference type="InterPro" id="IPR011075">
    <property type="entry name" value="TetR_C"/>
</dbReference>
<keyword evidence="7" id="KW-1185">Reference proteome</keyword>
<dbReference type="PANTHER" id="PTHR47506:SF1">
    <property type="entry name" value="HTH-TYPE TRANSCRIPTIONAL REGULATOR YJDC"/>
    <property type="match status" value="1"/>
</dbReference>
<evidence type="ECO:0000313" key="7">
    <source>
        <dbReference type="Proteomes" id="UP001235712"/>
    </source>
</evidence>
<feature type="DNA-binding region" description="H-T-H motif" evidence="4">
    <location>
        <begin position="40"/>
        <end position="59"/>
    </location>
</feature>
<proteinExistence type="predicted"/>
<dbReference type="SUPFAM" id="SSF46689">
    <property type="entry name" value="Homeodomain-like"/>
    <property type="match status" value="1"/>
</dbReference>
<evidence type="ECO:0000256" key="4">
    <source>
        <dbReference type="PROSITE-ProRule" id="PRU00335"/>
    </source>
</evidence>
<gene>
    <name evidence="6" type="ORF">J2S57_005519</name>
</gene>
<accession>A0ABT9PC71</accession>
<dbReference type="EMBL" id="JAUSQZ010000001">
    <property type="protein sequence ID" value="MDP9829770.1"/>
    <property type="molecule type" value="Genomic_DNA"/>
</dbReference>
<dbReference type="Pfam" id="PF00440">
    <property type="entry name" value="TetR_N"/>
    <property type="match status" value="1"/>
</dbReference>
<dbReference type="InterPro" id="IPR009057">
    <property type="entry name" value="Homeodomain-like_sf"/>
</dbReference>
<dbReference type="Gene3D" id="1.10.10.60">
    <property type="entry name" value="Homeodomain-like"/>
    <property type="match status" value="1"/>
</dbReference>
<keyword evidence="2 4" id="KW-0238">DNA-binding</keyword>
<dbReference type="Gene3D" id="1.10.357.10">
    <property type="entry name" value="Tetracycline Repressor, domain 2"/>
    <property type="match status" value="1"/>
</dbReference>
<sequence length="210" mass="22442">MATRKDTRQTAIGRPRAFDTDAALEKAMVFFWAHGYEGASLSGLTRAMGISTTSMYAAFGNKEELFRKALQRYSEHPDSYLEQGLDQPTALEVATAMLNGVVRGTTRPDMPSGCLGVQSALVTGEGATGVRDLLVQWRTGIYDRLRERFERAVAEGDLPPGTDPGVPARYLATLVAGVAVQAAGGVPREDLQAMVDAALLSWPPGGRSPG</sequence>
<dbReference type="PROSITE" id="PS01081">
    <property type="entry name" value="HTH_TETR_1"/>
    <property type="match status" value="1"/>
</dbReference>
<dbReference type="InterPro" id="IPR023772">
    <property type="entry name" value="DNA-bd_HTH_TetR-type_CS"/>
</dbReference>
<organism evidence="6 7">
    <name type="scientific">Kineosporia succinea</name>
    <dbReference type="NCBI Taxonomy" id="84632"/>
    <lineage>
        <taxon>Bacteria</taxon>
        <taxon>Bacillati</taxon>
        <taxon>Actinomycetota</taxon>
        <taxon>Actinomycetes</taxon>
        <taxon>Kineosporiales</taxon>
        <taxon>Kineosporiaceae</taxon>
        <taxon>Kineosporia</taxon>
    </lineage>
</organism>
<feature type="domain" description="HTH tetR-type" evidence="5">
    <location>
        <begin position="17"/>
        <end position="77"/>
    </location>
</feature>
<dbReference type="InterPro" id="IPR036271">
    <property type="entry name" value="Tet_transcr_reg_TetR-rel_C_sf"/>
</dbReference>
<evidence type="ECO:0000256" key="2">
    <source>
        <dbReference type="ARBA" id="ARBA00023125"/>
    </source>
</evidence>
<comment type="caution">
    <text evidence="6">The sequence shown here is derived from an EMBL/GenBank/DDBJ whole genome shotgun (WGS) entry which is preliminary data.</text>
</comment>
<evidence type="ECO:0000313" key="6">
    <source>
        <dbReference type="EMBL" id="MDP9829770.1"/>
    </source>
</evidence>
<evidence type="ECO:0000259" key="5">
    <source>
        <dbReference type="PROSITE" id="PS50977"/>
    </source>
</evidence>
<reference evidence="6 7" key="1">
    <citation type="submission" date="2023-07" db="EMBL/GenBank/DDBJ databases">
        <title>Sequencing the genomes of 1000 actinobacteria strains.</title>
        <authorList>
            <person name="Klenk H.-P."/>
        </authorList>
    </citation>
    <scope>NUCLEOTIDE SEQUENCE [LARGE SCALE GENOMIC DNA]</scope>
    <source>
        <strain evidence="6 7">DSM 44388</strain>
    </source>
</reference>
<keyword evidence="3" id="KW-0804">Transcription</keyword>
<dbReference type="SUPFAM" id="SSF48498">
    <property type="entry name" value="Tetracyclin repressor-like, C-terminal domain"/>
    <property type="match status" value="1"/>
</dbReference>
<protein>
    <submittedName>
        <fullName evidence="6">AcrR family transcriptional regulator</fullName>
    </submittedName>
</protein>
<dbReference type="Pfam" id="PF16925">
    <property type="entry name" value="TetR_C_13"/>
    <property type="match status" value="1"/>
</dbReference>
<dbReference type="PANTHER" id="PTHR47506">
    <property type="entry name" value="TRANSCRIPTIONAL REGULATORY PROTEIN"/>
    <property type="match status" value="1"/>
</dbReference>
<name>A0ABT9PC71_9ACTN</name>
<keyword evidence="1" id="KW-0805">Transcription regulation</keyword>
<evidence type="ECO:0000256" key="3">
    <source>
        <dbReference type="ARBA" id="ARBA00023163"/>
    </source>
</evidence>
<dbReference type="RefSeq" id="WP_307248268.1">
    <property type="nucleotide sequence ID" value="NZ_JAUSQZ010000001.1"/>
</dbReference>
<dbReference type="Proteomes" id="UP001235712">
    <property type="component" value="Unassembled WGS sequence"/>
</dbReference>
<dbReference type="PROSITE" id="PS50977">
    <property type="entry name" value="HTH_TETR_2"/>
    <property type="match status" value="1"/>
</dbReference>